<proteinExistence type="predicted"/>
<dbReference type="AlphaFoldDB" id="A0A974RZ37"/>
<dbReference type="NCBIfam" id="TIGR04398">
    <property type="entry name" value="SLAP_DUP"/>
    <property type="match status" value="2"/>
</dbReference>
<dbReference type="RefSeq" id="WP_201647581.1">
    <property type="nucleotide sequence ID" value="NZ_CP068053.1"/>
</dbReference>
<dbReference type="InterPro" id="IPR030911">
    <property type="entry name" value="Sec_acc_SLAP"/>
</dbReference>
<gene>
    <name evidence="1" type="ORF">I6J18_15950</name>
</gene>
<organism evidence="1 2">
    <name type="scientific">Peribacillus psychrosaccharolyticus</name>
    <name type="common">Bacillus psychrosaccharolyticus</name>
    <dbReference type="NCBI Taxonomy" id="1407"/>
    <lineage>
        <taxon>Bacteria</taxon>
        <taxon>Bacillati</taxon>
        <taxon>Bacillota</taxon>
        <taxon>Bacilli</taxon>
        <taxon>Bacillales</taxon>
        <taxon>Bacillaceae</taxon>
        <taxon>Peribacillus</taxon>
    </lineage>
</organism>
<accession>A0A974RZ37</accession>
<reference evidence="1 2" key="1">
    <citation type="submission" date="2021-01" db="EMBL/GenBank/DDBJ databases">
        <title>FDA dAtabase for Regulatory Grade micrObial Sequences (FDA-ARGOS): Supporting development and validation of Infectious Disease Dx tests.</title>
        <authorList>
            <person name="Nelson B."/>
            <person name="Plummer A."/>
            <person name="Tallon L."/>
            <person name="Sadzewicz L."/>
            <person name="Zhao X."/>
            <person name="Boylan J."/>
            <person name="Ott S."/>
            <person name="Bowen H."/>
            <person name="Vavikolanu K."/>
            <person name="Mehta A."/>
            <person name="Aluvathingal J."/>
            <person name="Nadendla S."/>
            <person name="Myers T."/>
            <person name="Yan Y."/>
            <person name="Sichtig H."/>
        </authorList>
    </citation>
    <scope>NUCLEOTIDE SEQUENCE [LARGE SCALE GENOMIC DNA]</scope>
    <source>
        <strain evidence="1 2">FDAARGOS_1161</strain>
    </source>
</reference>
<evidence type="ECO:0000313" key="1">
    <source>
        <dbReference type="EMBL" id="QQS99126.1"/>
    </source>
</evidence>
<name>A0A974RZ37_PERPY</name>
<dbReference type="KEGG" id="ppsr:I6J18_15950"/>
<dbReference type="InterPro" id="IPR030910">
    <property type="entry name" value="SLAP_dom"/>
</dbReference>
<keyword evidence="2" id="KW-1185">Reference proteome</keyword>
<dbReference type="NCBIfam" id="TIGR04399">
    <property type="entry name" value="acc_Sec_SLAP"/>
    <property type="match status" value="1"/>
</dbReference>
<sequence length="301" mass="34060">MGRLGKKIKKQQAINSANQTASEKEAQFNEDGTVNTSLYFHPEWELTVAEKYIYQFRHQKLPALLPDQLSIAGIDLIEDEDDIIVETFLRNTLAKSVRFEEVDLLLLDAEGQVLAKKRFELDEVSEIPGLSCMPWRFLFGKEDRVAVDIPAEGWKIAFELKNKTEEQEHLLDLDETWEKELSSLQKENLQNLVATLPKLSPGEINLMGIEAKFNEDDALAVVILVRNGNEKNIKLETIPLVVEDAQGDVVCEGGFNLSNFEVKANTSKPWTFIFPSSLIQKQEPDLSRWKAYAPAASLPQT</sequence>
<dbReference type="Proteomes" id="UP000595254">
    <property type="component" value="Chromosome"/>
</dbReference>
<dbReference type="EMBL" id="CP068053">
    <property type="protein sequence ID" value="QQS99126.1"/>
    <property type="molecule type" value="Genomic_DNA"/>
</dbReference>
<evidence type="ECO:0000313" key="2">
    <source>
        <dbReference type="Proteomes" id="UP000595254"/>
    </source>
</evidence>
<protein>
    <submittedName>
        <fullName evidence="1">Accessory Sec system S-layer assembly protein</fullName>
    </submittedName>
</protein>